<reference evidence="1" key="1">
    <citation type="submission" date="2021-10" db="EMBL/GenBank/DDBJ databases">
        <title>Gramella sp. ASW11-100T, isolated from marine sediment.</title>
        <authorList>
            <person name="Xia C."/>
        </authorList>
    </citation>
    <scope>NUCLEOTIDE SEQUENCE</scope>
    <source>
        <strain evidence="1">ASW11-100</strain>
    </source>
</reference>
<dbReference type="Proteomes" id="UP001139414">
    <property type="component" value="Unassembled WGS sequence"/>
</dbReference>
<gene>
    <name evidence="1" type="ORF">LGQ90_14440</name>
</gene>
<dbReference type="EMBL" id="JAJBZG010000005">
    <property type="protein sequence ID" value="MCB7482466.1"/>
    <property type="molecule type" value="Genomic_DNA"/>
</dbReference>
<dbReference type="AlphaFoldDB" id="A0A9X1RYL7"/>
<evidence type="ECO:0000313" key="2">
    <source>
        <dbReference type="Proteomes" id="UP001139414"/>
    </source>
</evidence>
<comment type="caution">
    <text evidence="1">The sequence shown here is derived from an EMBL/GenBank/DDBJ whole genome shotgun (WGS) entry which is preliminary data.</text>
</comment>
<proteinExistence type="predicted"/>
<evidence type="ECO:0000313" key="1">
    <source>
        <dbReference type="EMBL" id="MCB7482466.1"/>
    </source>
</evidence>
<sequence length="129" mass="15316">MATQYIPTPVIHTYKEINAGKYASVKHYELDEVFNGKSLLSEKINIQKDRKYARSMPDYWLKIRNGNKWSKPLTGFFPTDYEGIYFGDVYYKKHLVLAEFLSNGKEVKIYYYQNYYTRQFQNLAPVTVI</sequence>
<dbReference type="RefSeq" id="WP_229342159.1">
    <property type="nucleotide sequence ID" value="NZ_JAJBZG010000005.1"/>
</dbReference>
<protein>
    <submittedName>
        <fullName evidence="1">Uncharacterized protein</fullName>
    </submittedName>
</protein>
<organism evidence="1 2">
    <name type="scientific">Christiangramia sediminis</name>
    <dbReference type="NCBI Taxonomy" id="2881336"/>
    <lineage>
        <taxon>Bacteria</taxon>
        <taxon>Pseudomonadati</taxon>
        <taxon>Bacteroidota</taxon>
        <taxon>Flavobacteriia</taxon>
        <taxon>Flavobacteriales</taxon>
        <taxon>Flavobacteriaceae</taxon>
        <taxon>Christiangramia</taxon>
    </lineage>
</organism>
<keyword evidence="2" id="KW-1185">Reference proteome</keyword>
<accession>A0A9X1RYL7</accession>
<name>A0A9X1RYL7_9FLAO</name>